<dbReference type="PANTHER" id="PTHR46671:SF7">
    <property type="entry name" value="CORE-2_I-BRANCHING ENZYME"/>
    <property type="match status" value="1"/>
</dbReference>
<keyword evidence="6" id="KW-1185">Reference proteome</keyword>
<organism evidence="6 7">
    <name type="scientific">Acrobeloides nanus</name>
    <dbReference type="NCBI Taxonomy" id="290746"/>
    <lineage>
        <taxon>Eukaryota</taxon>
        <taxon>Metazoa</taxon>
        <taxon>Ecdysozoa</taxon>
        <taxon>Nematoda</taxon>
        <taxon>Chromadorea</taxon>
        <taxon>Rhabditida</taxon>
        <taxon>Tylenchina</taxon>
        <taxon>Cephalobomorpha</taxon>
        <taxon>Cephaloboidea</taxon>
        <taxon>Cephalobidae</taxon>
        <taxon>Acrobeloides</taxon>
    </lineage>
</organism>
<dbReference type="AlphaFoldDB" id="A0A914C5Q6"/>
<keyword evidence="3" id="KW-0808">Transferase</keyword>
<dbReference type="GO" id="GO:0016020">
    <property type="term" value="C:membrane"/>
    <property type="evidence" value="ECO:0007669"/>
    <property type="project" value="UniProtKB-SubCell"/>
</dbReference>
<reference evidence="7" key="1">
    <citation type="submission" date="2022-11" db="UniProtKB">
        <authorList>
            <consortium name="WormBaseParasite"/>
        </authorList>
    </citation>
    <scope>IDENTIFICATION</scope>
</reference>
<protein>
    <submittedName>
        <fullName evidence="7">Uncharacterized protein</fullName>
    </submittedName>
</protein>
<dbReference type="Pfam" id="PF02485">
    <property type="entry name" value="Branch"/>
    <property type="match status" value="1"/>
</dbReference>
<evidence type="ECO:0000256" key="3">
    <source>
        <dbReference type="ARBA" id="ARBA00022679"/>
    </source>
</evidence>
<dbReference type="WBParaSite" id="ACRNAN_Path_281.g1055.t1">
    <property type="protein sequence ID" value="ACRNAN_Path_281.g1055.t1"/>
    <property type="gene ID" value="ACRNAN_Path_281.g1055"/>
</dbReference>
<evidence type="ECO:0000256" key="2">
    <source>
        <dbReference type="ARBA" id="ARBA00022676"/>
    </source>
</evidence>
<evidence type="ECO:0000256" key="5">
    <source>
        <dbReference type="ARBA" id="ARBA00023180"/>
    </source>
</evidence>
<evidence type="ECO:0000256" key="4">
    <source>
        <dbReference type="ARBA" id="ARBA00023136"/>
    </source>
</evidence>
<dbReference type="PANTHER" id="PTHR46671">
    <property type="entry name" value="PROTEIN CBG11221"/>
    <property type="match status" value="1"/>
</dbReference>
<dbReference type="Proteomes" id="UP000887540">
    <property type="component" value="Unplaced"/>
</dbReference>
<keyword evidence="5" id="KW-0325">Glycoprotein</keyword>
<dbReference type="InterPro" id="IPR003406">
    <property type="entry name" value="Glyco_trans_14"/>
</dbReference>
<keyword evidence="4" id="KW-0472">Membrane</keyword>
<proteinExistence type="predicted"/>
<comment type="subcellular location">
    <subcellularLocation>
        <location evidence="1">Membrane</location>
        <topology evidence="1">Single-pass type II membrane protein</topology>
    </subcellularLocation>
</comment>
<sequence length="318" mass="37261">MYVQAKESRDYLMLEMELAAEYAPQNIYVYILDRKSPLLFHNQMKALADCFPNVFVLTKTYDMSSWGKNMNYALMSSLEFLARSRFSWKYVIFLQNHDVILRTNYELVQIFKLFNGTNDIEVNPAWPWLMERIDPHLDWTYAGLNLFKNESRNSHKKINFSKGYAVGSLSRAMVEFMLNELNLTKFLAQLENGMYAVDEQLLSTLQADDEIQTPGGFTQKCNDDGYGTDCITRVAFWSYDQECLSGIHRHSVCIMGMEDLAYLNHLPHLTINKFIPSTDFGALICWYEHLFNRTYFEPPKELDMNFYANLNHELLFVF</sequence>
<name>A0A914C5Q6_9BILA</name>
<dbReference type="GO" id="GO:0016757">
    <property type="term" value="F:glycosyltransferase activity"/>
    <property type="evidence" value="ECO:0007669"/>
    <property type="project" value="UniProtKB-KW"/>
</dbReference>
<evidence type="ECO:0000313" key="6">
    <source>
        <dbReference type="Proteomes" id="UP000887540"/>
    </source>
</evidence>
<evidence type="ECO:0000313" key="7">
    <source>
        <dbReference type="WBParaSite" id="ACRNAN_Path_281.g1055.t1"/>
    </source>
</evidence>
<keyword evidence="2" id="KW-0328">Glycosyltransferase</keyword>
<evidence type="ECO:0000256" key="1">
    <source>
        <dbReference type="ARBA" id="ARBA00004606"/>
    </source>
</evidence>
<accession>A0A914C5Q6</accession>